<reference evidence="3 4" key="1">
    <citation type="submission" date="2018-05" db="EMBL/GenBank/DDBJ databases">
        <title>Acuticoccus sediminis sp. nov., isolated from deep-sea sediment of Indian Ocean.</title>
        <authorList>
            <person name="Liu X."/>
            <person name="Lai Q."/>
            <person name="Du Y."/>
            <person name="Sun F."/>
            <person name="Zhang X."/>
            <person name="Wang S."/>
            <person name="Shao Z."/>
        </authorList>
    </citation>
    <scope>NUCLEOTIDE SEQUENCE [LARGE SCALE GENOMIC DNA]</scope>
    <source>
        <strain evidence="3 4">PTG4-2</strain>
    </source>
</reference>
<dbReference type="Pfam" id="PF00857">
    <property type="entry name" value="Isochorismatase"/>
    <property type="match status" value="1"/>
</dbReference>
<evidence type="ECO:0000313" key="4">
    <source>
        <dbReference type="Proteomes" id="UP000249590"/>
    </source>
</evidence>
<dbReference type="InterPro" id="IPR000868">
    <property type="entry name" value="Isochorismatase-like_dom"/>
</dbReference>
<dbReference type="GO" id="GO:0016787">
    <property type="term" value="F:hydrolase activity"/>
    <property type="evidence" value="ECO:0007669"/>
    <property type="project" value="UniProtKB-KW"/>
</dbReference>
<feature type="domain" description="Isochorismatase-like" evidence="2">
    <location>
        <begin position="38"/>
        <end position="211"/>
    </location>
</feature>
<dbReference type="OrthoDB" id="7500697at2"/>
<name>A0A8B2NP49_9HYPH</name>
<keyword evidence="4" id="KW-1185">Reference proteome</keyword>
<dbReference type="SUPFAM" id="SSF52499">
    <property type="entry name" value="Isochorismatase-like hydrolases"/>
    <property type="match status" value="1"/>
</dbReference>
<dbReference type="InterPro" id="IPR036380">
    <property type="entry name" value="Isochorismatase-like_sf"/>
</dbReference>
<sequence>MPRYEDFDPKTTTIADLLDFYASRYATPHNVGWGERPALVIVDFSIAFTSAAAQFDSGGNGYDDEVARTAVLLAAMRDAGLPVFHTTIAYEPGLADAGLWAKKIPWLDGLLADSPEVGIDPRLEPAEGEPVIVKKYPSVFFQTDLDERLRAAGVDSVFIAGCTTSSCVKASVVDAMGLGYKTCIAEDAVSDMNPMLHVINLAEMRGRYADTAPVDTIVARIAELKAGKHAA</sequence>
<protein>
    <submittedName>
        <fullName evidence="3">Carbamoylsarcosine amidase</fullName>
    </submittedName>
</protein>
<dbReference type="AlphaFoldDB" id="A0A8B2NP49"/>
<dbReference type="InterPro" id="IPR050272">
    <property type="entry name" value="Isochorismatase-like_hydrls"/>
</dbReference>
<dbReference type="RefSeq" id="WP_111350282.1">
    <property type="nucleotide sequence ID" value="NZ_JAIWKD010000004.1"/>
</dbReference>
<keyword evidence="1" id="KW-0378">Hydrolase</keyword>
<evidence type="ECO:0000259" key="2">
    <source>
        <dbReference type="Pfam" id="PF00857"/>
    </source>
</evidence>
<gene>
    <name evidence="3" type="ORF">DLJ53_24815</name>
</gene>
<evidence type="ECO:0000313" key="3">
    <source>
        <dbReference type="EMBL" id="RAH98859.1"/>
    </source>
</evidence>
<comment type="caution">
    <text evidence="3">The sequence shown here is derived from an EMBL/GenBank/DDBJ whole genome shotgun (WGS) entry which is preliminary data.</text>
</comment>
<dbReference type="Gene3D" id="3.40.50.850">
    <property type="entry name" value="Isochorismatase-like"/>
    <property type="match status" value="1"/>
</dbReference>
<evidence type="ECO:0000256" key="1">
    <source>
        <dbReference type="ARBA" id="ARBA00022801"/>
    </source>
</evidence>
<dbReference type="EMBL" id="QHHQ01000006">
    <property type="protein sequence ID" value="RAH98859.1"/>
    <property type="molecule type" value="Genomic_DNA"/>
</dbReference>
<dbReference type="Proteomes" id="UP000249590">
    <property type="component" value="Unassembled WGS sequence"/>
</dbReference>
<dbReference type="PANTHER" id="PTHR43540">
    <property type="entry name" value="PEROXYUREIDOACRYLATE/UREIDOACRYLATE AMIDOHYDROLASE-RELATED"/>
    <property type="match status" value="1"/>
</dbReference>
<organism evidence="3 4">
    <name type="scientific">Acuticoccus sediminis</name>
    <dbReference type="NCBI Taxonomy" id="2184697"/>
    <lineage>
        <taxon>Bacteria</taxon>
        <taxon>Pseudomonadati</taxon>
        <taxon>Pseudomonadota</taxon>
        <taxon>Alphaproteobacteria</taxon>
        <taxon>Hyphomicrobiales</taxon>
        <taxon>Amorphaceae</taxon>
        <taxon>Acuticoccus</taxon>
    </lineage>
</organism>
<proteinExistence type="predicted"/>
<accession>A0A8B2NP49</accession>
<dbReference type="PANTHER" id="PTHR43540:SF1">
    <property type="entry name" value="ISOCHORISMATASE HYDROLASE"/>
    <property type="match status" value="1"/>
</dbReference>